<dbReference type="Proteomes" id="UP001054837">
    <property type="component" value="Unassembled WGS sequence"/>
</dbReference>
<reference evidence="2 3" key="1">
    <citation type="submission" date="2021-06" db="EMBL/GenBank/DDBJ databases">
        <title>Caerostris darwini draft genome.</title>
        <authorList>
            <person name="Kono N."/>
            <person name="Arakawa K."/>
        </authorList>
    </citation>
    <scope>NUCLEOTIDE SEQUENCE [LARGE SCALE GENOMIC DNA]</scope>
</reference>
<dbReference type="AlphaFoldDB" id="A0AAV4Q9A0"/>
<organism evidence="2 3">
    <name type="scientific">Caerostris darwini</name>
    <dbReference type="NCBI Taxonomy" id="1538125"/>
    <lineage>
        <taxon>Eukaryota</taxon>
        <taxon>Metazoa</taxon>
        <taxon>Ecdysozoa</taxon>
        <taxon>Arthropoda</taxon>
        <taxon>Chelicerata</taxon>
        <taxon>Arachnida</taxon>
        <taxon>Araneae</taxon>
        <taxon>Araneomorphae</taxon>
        <taxon>Entelegynae</taxon>
        <taxon>Araneoidea</taxon>
        <taxon>Araneidae</taxon>
        <taxon>Caerostris</taxon>
    </lineage>
</organism>
<sequence>QHGLLAERNWRAALYRNSGVWDDRRATLVRGIEKQHPPQQPIPRSSTRPLRRQPGIRLQQEHFAHVLL</sequence>
<keyword evidence="3" id="KW-1185">Reference proteome</keyword>
<evidence type="ECO:0000313" key="2">
    <source>
        <dbReference type="EMBL" id="GIY05189.1"/>
    </source>
</evidence>
<protein>
    <submittedName>
        <fullName evidence="2">Uncharacterized protein</fullName>
    </submittedName>
</protein>
<evidence type="ECO:0000256" key="1">
    <source>
        <dbReference type="SAM" id="MobiDB-lite"/>
    </source>
</evidence>
<proteinExistence type="predicted"/>
<feature type="region of interest" description="Disordered" evidence="1">
    <location>
        <begin position="31"/>
        <end position="55"/>
    </location>
</feature>
<name>A0AAV4Q9A0_9ARAC</name>
<dbReference type="EMBL" id="BPLQ01004064">
    <property type="protein sequence ID" value="GIY05189.1"/>
    <property type="molecule type" value="Genomic_DNA"/>
</dbReference>
<comment type="caution">
    <text evidence="2">The sequence shown here is derived from an EMBL/GenBank/DDBJ whole genome shotgun (WGS) entry which is preliminary data.</text>
</comment>
<feature type="non-terminal residue" evidence="2">
    <location>
        <position position="1"/>
    </location>
</feature>
<accession>A0AAV4Q9A0</accession>
<gene>
    <name evidence="2" type="ORF">CDAR_448341</name>
</gene>
<evidence type="ECO:0000313" key="3">
    <source>
        <dbReference type="Proteomes" id="UP001054837"/>
    </source>
</evidence>